<evidence type="ECO:0000313" key="7">
    <source>
        <dbReference type="Proteomes" id="UP000619376"/>
    </source>
</evidence>
<dbReference type="Gene3D" id="2.130.10.10">
    <property type="entry name" value="YVTN repeat-like/Quinoprotein amine dehydrogenase"/>
    <property type="match status" value="2"/>
</dbReference>
<protein>
    <submittedName>
        <fullName evidence="5">YVTN family beta-propeller protein</fullName>
    </submittedName>
</protein>
<dbReference type="AlphaFoldDB" id="A0A7W8KEY3"/>
<dbReference type="SUPFAM" id="SSF50974">
    <property type="entry name" value="Nitrous oxide reductase, N-terminal domain"/>
    <property type="match status" value="1"/>
</dbReference>
<dbReference type="Proteomes" id="UP000619376">
    <property type="component" value="Unassembled WGS sequence"/>
</dbReference>
<evidence type="ECO:0000313" key="4">
    <source>
        <dbReference type="EMBL" id="GHF42397.1"/>
    </source>
</evidence>
<dbReference type="PANTHER" id="PTHR47197">
    <property type="entry name" value="PROTEIN NIRF"/>
    <property type="match status" value="1"/>
</dbReference>
<name>A0A7W8KEY3_9DEIO</name>
<feature type="chain" id="PRO_5030686646" evidence="2">
    <location>
        <begin position="18"/>
        <end position="348"/>
    </location>
</feature>
<reference evidence="4" key="4">
    <citation type="submission" date="2024-05" db="EMBL/GenBank/DDBJ databases">
        <authorList>
            <person name="Sun Q."/>
            <person name="Zhou Y."/>
        </authorList>
    </citation>
    <scope>NUCLEOTIDE SEQUENCE</scope>
    <source>
        <strain evidence="4">CGMCC 1.18437</strain>
    </source>
</reference>
<dbReference type="PANTHER" id="PTHR47197:SF3">
    <property type="entry name" value="DIHYDRO-HEME D1 DEHYDROGENASE"/>
    <property type="match status" value="1"/>
</dbReference>
<evidence type="ECO:0000256" key="1">
    <source>
        <dbReference type="ARBA" id="ARBA00022729"/>
    </source>
</evidence>
<dbReference type="RefSeq" id="WP_221274914.1">
    <property type="nucleotide sequence ID" value="NZ_BNAJ01000004.1"/>
</dbReference>
<keyword evidence="1 2" id="KW-0732">Signal</keyword>
<keyword evidence="7" id="KW-1185">Reference proteome</keyword>
<dbReference type="InterPro" id="IPR048433">
    <property type="entry name" value="YNCE-like_beta-prop"/>
</dbReference>
<reference evidence="5 6" key="3">
    <citation type="submission" date="2020-08" db="EMBL/GenBank/DDBJ databases">
        <title>Genomic Encyclopedia of Type Strains, Phase IV (KMG-IV): sequencing the most valuable type-strain genomes for metagenomic binning, comparative biology and taxonomic classification.</title>
        <authorList>
            <person name="Goeker M."/>
        </authorList>
    </citation>
    <scope>NUCLEOTIDE SEQUENCE [LARGE SCALE GENOMIC DNA]</scope>
    <source>
        <strain evidence="5 6">DSM 27521</strain>
    </source>
</reference>
<sequence length="348" mass="37931">MKRLMALLCMAAGAAHATDIYRYTHAGMLAPNVRNLAPRVYVPNGKDATVSVIDPASFSVISTFKVDQEPQHVVPSHALGALYVASDEGRQSLTPIDPLTGKPGTPIPTPDPYNLYFTPDGKYAIVVAENARRLDFLDARTMTPAFHLTVPCKGINHMDFSPDGQHVLAACEFSGDLLKIDLSARKITGELHIGGMPQDVRIAPDGAYYFVADMERDGVHVINATGPQPREVGFVHTGKGAHGLYPSRDATRLFVTNRDEGSISVMDFQTRHVVATWRIPGGGSPDMGSVSADGTQLWLSGRYSDEVYVFDTRSGRIMHRIRVGKGPHGLTYFPQPGRYSLGHTGNYR</sequence>
<feature type="domain" description="YNCE-like beta-propeller" evidence="3">
    <location>
        <begin position="3"/>
        <end position="330"/>
    </location>
</feature>
<accession>A0A7W8KEY3</accession>
<gene>
    <name evidence="4" type="ORF">GCM10017781_18360</name>
    <name evidence="5" type="ORF">HNQ07_002129</name>
</gene>
<evidence type="ECO:0000259" key="3">
    <source>
        <dbReference type="Pfam" id="PF21783"/>
    </source>
</evidence>
<dbReference type="Proteomes" id="UP000539473">
    <property type="component" value="Unassembled WGS sequence"/>
</dbReference>
<dbReference type="EMBL" id="JACHFK010000004">
    <property type="protein sequence ID" value="MBB5376665.1"/>
    <property type="molecule type" value="Genomic_DNA"/>
</dbReference>
<feature type="signal peptide" evidence="2">
    <location>
        <begin position="1"/>
        <end position="17"/>
    </location>
</feature>
<dbReference type="InterPro" id="IPR011045">
    <property type="entry name" value="N2O_reductase_N"/>
</dbReference>
<proteinExistence type="predicted"/>
<reference evidence="7" key="2">
    <citation type="journal article" date="2019" name="Int. J. Syst. Evol. Microbiol.">
        <title>The Global Catalogue of Microorganisms (GCM) 10K type strain sequencing project: providing services to taxonomists for standard genome sequencing and annotation.</title>
        <authorList>
            <consortium name="The Broad Institute Genomics Platform"/>
            <consortium name="The Broad Institute Genome Sequencing Center for Infectious Disease"/>
            <person name="Wu L."/>
            <person name="Ma J."/>
        </authorList>
    </citation>
    <scope>NUCLEOTIDE SEQUENCE [LARGE SCALE GENOMIC DNA]</scope>
    <source>
        <strain evidence="7">CGMCC 1.18437</strain>
    </source>
</reference>
<dbReference type="InterPro" id="IPR015943">
    <property type="entry name" value="WD40/YVTN_repeat-like_dom_sf"/>
</dbReference>
<organism evidence="5 6">
    <name type="scientific">Deinococcus metalli</name>
    <dbReference type="NCBI Taxonomy" id="1141878"/>
    <lineage>
        <taxon>Bacteria</taxon>
        <taxon>Thermotogati</taxon>
        <taxon>Deinococcota</taxon>
        <taxon>Deinococci</taxon>
        <taxon>Deinococcales</taxon>
        <taxon>Deinococcaceae</taxon>
        <taxon>Deinococcus</taxon>
    </lineage>
</organism>
<evidence type="ECO:0000256" key="2">
    <source>
        <dbReference type="SAM" id="SignalP"/>
    </source>
</evidence>
<evidence type="ECO:0000313" key="5">
    <source>
        <dbReference type="EMBL" id="MBB5376665.1"/>
    </source>
</evidence>
<dbReference type="Pfam" id="PF21783">
    <property type="entry name" value="YNCE"/>
    <property type="match status" value="1"/>
</dbReference>
<comment type="caution">
    <text evidence="5">The sequence shown here is derived from an EMBL/GenBank/DDBJ whole genome shotgun (WGS) entry which is preliminary data.</text>
</comment>
<dbReference type="InterPro" id="IPR051200">
    <property type="entry name" value="Host-pathogen_enzymatic-act"/>
</dbReference>
<dbReference type="EMBL" id="BNAJ01000004">
    <property type="protein sequence ID" value="GHF42397.1"/>
    <property type="molecule type" value="Genomic_DNA"/>
</dbReference>
<evidence type="ECO:0000313" key="6">
    <source>
        <dbReference type="Proteomes" id="UP000539473"/>
    </source>
</evidence>
<reference evidence="4" key="1">
    <citation type="journal article" date="2014" name="Int. J. Syst. Evol. Microbiol.">
        <title>Complete genome of a new Firmicutes species belonging to the dominant human colonic microbiota ('Ruminococcus bicirculans') reveals two chromosomes and a selective capacity to utilize plant glucans.</title>
        <authorList>
            <consortium name="NISC Comparative Sequencing Program"/>
            <person name="Wegmann U."/>
            <person name="Louis P."/>
            <person name="Goesmann A."/>
            <person name="Henrissat B."/>
            <person name="Duncan S.H."/>
            <person name="Flint H.J."/>
        </authorList>
    </citation>
    <scope>NUCLEOTIDE SEQUENCE</scope>
    <source>
        <strain evidence="4">CGMCC 1.18437</strain>
    </source>
</reference>